<evidence type="ECO:0000313" key="3">
    <source>
        <dbReference type="EMBL" id="OGC55933.1"/>
    </source>
</evidence>
<reference evidence="3 4" key="1">
    <citation type="journal article" date="2016" name="Nat. Commun.">
        <title>Thousands of microbial genomes shed light on interconnected biogeochemical processes in an aquifer system.</title>
        <authorList>
            <person name="Anantharaman K."/>
            <person name="Brown C.T."/>
            <person name="Hug L.A."/>
            <person name="Sharon I."/>
            <person name="Castelle C.J."/>
            <person name="Probst A.J."/>
            <person name="Thomas B.C."/>
            <person name="Singh A."/>
            <person name="Wilkins M.J."/>
            <person name="Karaoz U."/>
            <person name="Brodie E.L."/>
            <person name="Williams K.H."/>
            <person name="Hubbard S.S."/>
            <person name="Banfield J.F."/>
        </authorList>
    </citation>
    <scope>NUCLEOTIDE SEQUENCE [LARGE SCALE GENOMIC DNA]</scope>
</reference>
<dbReference type="AlphaFoldDB" id="A0A1F4VGS5"/>
<protein>
    <submittedName>
        <fullName evidence="3">Zinc-binding protein</fullName>
    </submittedName>
</protein>
<organism evidence="3 4">
    <name type="scientific">candidate division WWE3 bacterium RIFCSPLOWO2_01_FULL_41_18</name>
    <dbReference type="NCBI Taxonomy" id="1802625"/>
    <lineage>
        <taxon>Bacteria</taxon>
        <taxon>Katanobacteria</taxon>
    </lineage>
</organism>
<feature type="domain" description="Probable zinc-binding" evidence="1">
    <location>
        <begin position="3"/>
        <end position="48"/>
    </location>
</feature>
<dbReference type="EMBL" id="MEVI01000001">
    <property type="protein sequence ID" value="OGC55933.1"/>
    <property type="molecule type" value="Genomic_DNA"/>
</dbReference>
<dbReference type="Pfam" id="PF13451">
    <property type="entry name" value="zf_Tbcl"/>
    <property type="match status" value="1"/>
</dbReference>
<evidence type="ECO:0000259" key="1">
    <source>
        <dbReference type="Pfam" id="PF13451"/>
    </source>
</evidence>
<evidence type="ECO:0000259" key="2">
    <source>
        <dbReference type="Pfam" id="PF23477"/>
    </source>
</evidence>
<comment type="caution">
    <text evidence="3">The sequence shown here is derived from an EMBL/GenBank/DDBJ whole genome shotgun (WGS) entry which is preliminary data.</text>
</comment>
<accession>A0A1F4VGS5</accession>
<dbReference type="NCBIfam" id="TIGR04272">
    <property type="entry name" value="cxxc_cxxc_Mbark"/>
    <property type="match status" value="1"/>
</dbReference>
<dbReference type="Pfam" id="PF23477">
    <property type="entry name" value="zf_Tbcl_2"/>
    <property type="match status" value="1"/>
</dbReference>
<proteinExistence type="predicted"/>
<dbReference type="InterPro" id="IPR025306">
    <property type="entry name" value="Zn-bnd_dom_prob"/>
</dbReference>
<gene>
    <name evidence="3" type="ORF">A3A78_01425</name>
</gene>
<feature type="domain" description="CxxC-x17-CxxC" evidence="2">
    <location>
        <begin position="56"/>
        <end position="92"/>
    </location>
</feature>
<sequence>MSQDKTLTCVDCGREFVFTAAEQDFYAQKGFTNEPKRCPDCRAAKKNSMGRNRGPRQMYETVCSNCGGKATVPFEPKGDKPVLCDNCFRQMKGNR</sequence>
<dbReference type="InterPro" id="IPR026363">
    <property type="entry name" value="CxxC-x17-CxxC_dom"/>
</dbReference>
<name>A0A1F4VGS5_UNCKA</name>
<evidence type="ECO:0000313" key="4">
    <source>
        <dbReference type="Proteomes" id="UP000176504"/>
    </source>
</evidence>
<dbReference type="Proteomes" id="UP000176504">
    <property type="component" value="Unassembled WGS sequence"/>
</dbReference>